<protein>
    <submittedName>
        <fullName evidence="2">Putative nucleotidyltransferase DUF294</fullName>
    </submittedName>
</protein>
<dbReference type="AlphaFoldDB" id="A0A1M5RZC5"/>
<evidence type="ECO:0000259" key="1">
    <source>
        <dbReference type="Pfam" id="PF03445"/>
    </source>
</evidence>
<evidence type="ECO:0000313" key="3">
    <source>
        <dbReference type="Proteomes" id="UP000186132"/>
    </source>
</evidence>
<sequence length="507" mass="56544">MTGEVHDLTAADLLPELNTLRKSGLANPDLVAVANLTRLSVEAGFGAEGEPTVLGLQNYLRAAVGLIDNDSLSSSAAHLFGLSGVVAPNTPLKQRTAAAMNQRGIKYRAYTGKPQSEDLEMVASSLISLHRVTRQRMREQQRRLSGLPPTPDLYLDDAPEAVVSVLGDRPPLEWLGARQEKCAELWSALLRARDNALTGIGEPPDKLCIFASGSYGREEAMEFSDLDLFLVHDAPGGDSKRHGRLDKFELGRALTVIDHARMALGIQRFSQGGYYQEPQSFRQMLVPGERQQEERSTLTTARSLLLANSRCFVNPELYAEMRELAMNDYWRDPTGNKARRLVPSFLINDLRRLWLTMLVDFEHFFPKESSGGRPVSGIDRRIAGLKLGLPQQLGCYTPILGLLEQCTTVGIDRASAEEVLNMTTRQRLDMLAESSDHTIASAASALRTLYAQYLAFSWCDKEEMADRVDRQDWYAIKGHFNRAHNLILLMLWTYNARIPEVARFALV</sequence>
<gene>
    <name evidence="2" type="ORF">SAMN05443575_3691</name>
</gene>
<dbReference type="GO" id="GO:0008773">
    <property type="term" value="F:[protein-PII] uridylyltransferase activity"/>
    <property type="evidence" value="ECO:0007669"/>
    <property type="project" value="InterPro"/>
</dbReference>
<dbReference type="SUPFAM" id="SSF81301">
    <property type="entry name" value="Nucleotidyltransferase"/>
    <property type="match status" value="1"/>
</dbReference>
<accession>A0A1M5RZC5</accession>
<dbReference type="EMBL" id="FQVU01000005">
    <property type="protein sequence ID" value="SHH31408.1"/>
    <property type="molecule type" value="Genomic_DNA"/>
</dbReference>
<proteinExistence type="predicted"/>
<dbReference type="InterPro" id="IPR005105">
    <property type="entry name" value="GlnD_Uridyltrans_N"/>
</dbReference>
<organism evidence="2 3">
    <name type="scientific">Jatrophihabitans endophyticus</name>
    <dbReference type="NCBI Taxonomy" id="1206085"/>
    <lineage>
        <taxon>Bacteria</taxon>
        <taxon>Bacillati</taxon>
        <taxon>Actinomycetota</taxon>
        <taxon>Actinomycetes</taxon>
        <taxon>Jatrophihabitantales</taxon>
        <taxon>Jatrophihabitantaceae</taxon>
        <taxon>Jatrophihabitans</taxon>
    </lineage>
</organism>
<dbReference type="RefSeq" id="WP_159440900.1">
    <property type="nucleotide sequence ID" value="NZ_FQVU01000005.1"/>
</dbReference>
<name>A0A1M5RZC5_9ACTN</name>
<keyword evidence="3" id="KW-1185">Reference proteome</keyword>
<dbReference type="Pfam" id="PF03445">
    <property type="entry name" value="DUF294"/>
    <property type="match status" value="1"/>
</dbReference>
<evidence type="ECO:0000313" key="2">
    <source>
        <dbReference type="EMBL" id="SHH31408.1"/>
    </source>
</evidence>
<keyword evidence="2" id="KW-0808">Transferase</keyword>
<feature type="domain" description="Protein-PII uridylyltransferase N-terminal" evidence="1">
    <location>
        <begin position="189"/>
        <end position="237"/>
    </location>
</feature>
<dbReference type="Proteomes" id="UP000186132">
    <property type="component" value="Unassembled WGS sequence"/>
</dbReference>
<dbReference type="OrthoDB" id="272882at2"/>
<dbReference type="InterPro" id="IPR043519">
    <property type="entry name" value="NT_sf"/>
</dbReference>
<reference evidence="3" key="1">
    <citation type="submission" date="2016-11" db="EMBL/GenBank/DDBJ databases">
        <authorList>
            <person name="Varghese N."/>
            <person name="Submissions S."/>
        </authorList>
    </citation>
    <scope>NUCLEOTIDE SEQUENCE [LARGE SCALE GENOMIC DNA]</scope>
    <source>
        <strain evidence="3">DSM 45627</strain>
    </source>
</reference>